<dbReference type="RefSeq" id="WP_117324567.1">
    <property type="nucleotide sequence ID" value="NZ_QVTD01000026.1"/>
</dbReference>
<dbReference type="Proteomes" id="UP000262939">
    <property type="component" value="Unassembled WGS sequence"/>
</dbReference>
<dbReference type="GO" id="GO:0005886">
    <property type="term" value="C:plasma membrane"/>
    <property type="evidence" value="ECO:0007669"/>
    <property type="project" value="UniProtKB-SubCell"/>
</dbReference>
<dbReference type="InterPro" id="IPR002781">
    <property type="entry name" value="TM_pro_TauE-like"/>
</dbReference>
<feature type="transmembrane region" description="Helical" evidence="6">
    <location>
        <begin position="225"/>
        <end position="245"/>
    </location>
</feature>
<dbReference type="OrthoDB" id="5457526at2"/>
<evidence type="ECO:0000256" key="5">
    <source>
        <dbReference type="ARBA" id="ARBA00023136"/>
    </source>
</evidence>
<comment type="caution">
    <text evidence="7">The sequence shown here is derived from an EMBL/GenBank/DDBJ whole genome shotgun (WGS) entry which is preliminary data.</text>
</comment>
<accession>A0A372L637</accession>
<keyword evidence="8" id="KW-1185">Reference proteome</keyword>
<keyword evidence="3 6" id="KW-0812">Transmembrane</keyword>
<keyword evidence="5 6" id="KW-0472">Membrane</keyword>
<dbReference type="EMBL" id="QVTD01000026">
    <property type="protein sequence ID" value="RFU60447.1"/>
    <property type="molecule type" value="Genomic_DNA"/>
</dbReference>
<feature type="transmembrane region" description="Helical" evidence="6">
    <location>
        <begin position="95"/>
        <end position="113"/>
    </location>
</feature>
<keyword evidence="6" id="KW-1003">Cell membrane</keyword>
<sequence length="246" mass="26310">MSLIITMLLLGLLLGFIGAGGSGFIIAILVTIFEIPIHMALGTAVAVMFLSVLSGSLSHFREGNLYVKQGLIVGGFGGIGAYFGSRLTTFIDPHALMFFTVLALTLSGLLLWARTRIAVINPEVKVEPKAFTYMAIGMGNGLISGTLGIGAAPFIQLFVIKWLNFPLRVAAGTTMLIILPIAMFASFGFIQNGYFETPLFFQVATGIIIGTYIGAKLTKKLPQAVLRYGMFLSPITSAILLLINLL</sequence>
<evidence type="ECO:0000256" key="1">
    <source>
        <dbReference type="ARBA" id="ARBA00004141"/>
    </source>
</evidence>
<evidence type="ECO:0000313" key="7">
    <source>
        <dbReference type="EMBL" id="RFU60447.1"/>
    </source>
</evidence>
<protein>
    <recommendedName>
        <fullName evidence="6">Probable membrane transporter protein</fullName>
    </recommendedName>
</protein>
<proteinExistence type="inferred from homology"/>
<evidence type="ECO:0000256" key="4">
    <source>
        <dbReference type="ARBA" id="ARBA00022989"/>
    </source>
</evidence>
<feature type="transmembrane region" description="Helical" evidence="6">
    <location>
        <begin position="133"/>
        <end position="155"/>
    </location>
</feature>
<reference evidence="7 8" key="1">
    <citation type="submission" date="2018-08" db="EMBL/GenBank/DDBJ databases">
        <title>Bacillus chawlae sp. nov., Bacillus glennii sp. nov., and Bacillus saganii sp. nov. Isolated from the Vehicle Assembly Building at Kennedy Space Center where the Viking Spacecraft were Assembled.</title>
        <authorList>
            <person name="Seuylemezian A."/>
            <person name="Vaishampayan P."/>
        </authorList>
    </citation>
    <scope>NUCLEOTIDE SEQUENCE [LARGE SCALE GENOMIC DNA]</scope>
    <source>
        <strain evidence="7 8">V44-8</strain>
    </source>
</reference>
<dbReference type="Pfam" id="PF01925">
    <property type="entry name" value="TauE"/>
    <property type="match status" value="1"/>
</dbReference>
<evidence type="ECO:0000256" key="3">
    <source>
        <dbReference type="ARBA" id="ARBA00022692"/>
    </source>
</evidence>
<dbReference type="PANTHER" id="PTHR43701:SF2">
    <property type="entry name" value="MEMBRANE TRANSPORTER PROTEIN YJNA-RELATED"/>
    <property type="match status" value="1"/>
</dbReference>
<gene>
    <name evidence="7" type="ORF">D0466_21605</name>
</gene>
<comment type="similarity">
    <text evidence="2 6">Belongs to the 4-toluene sulfonate uptake permease (TSUP) (TC 2.A.102) family.</text>
</comment>
<keyword evidence="4 6" id="KW-1133">Transmembrane helix</keyword>
<feature type="transmembrane region" description="Helical" evidence="6">
    <location>
        <begin position="167"/>
        <end position="187"/>
    </location>
</feature>
<feature type="transmembrane region" description="Helical" evidence="6">
    <location>
        <begin position="6"/>
        <end position="33"/>
    </location>
</feature>
<dbReference type="AlphaFoldDB" id="A0A372L637"/>
<dbReference type="PANTHER" id="PTHR43701">
    <property type="entry name" value="MEMBRANE TRANSPORTER PROTEIN MJ0441-RELATED"/>
    <property type="match status" value="1"/>
</dbReference>
<name>A0A372L637_9BACI</name>
<feature type="transmembrane region" description="Helical" evidence="6">
    <location>
        <begin position="40"/>
        <end position="60"/>
    </location>
</feature>
<feature type="transmembrane region" description="Helical" evidence="6">
    <location>
        <begin position="199"/>
        <end position="218"/>
    </location>
</feature>
<feature type="transmembrane region" description="Helical" evidence="6">
    <location>
        <begin position="66"/>
        <end position="83"/>
    </location>
</feature>
<evidence type="ECO:0000256" key="6">
    <source>
        <dbReference type="RuleBase" id="RU363041"/>
    </source>
</evidence>
<evidence type="ECO:0000256" key="2">
    <source>
        <dbReference type="ARBA" id="ARBA00009142"/>
    </source>
</evidence>
<organism evidence="7 8">
    <name type="scientific">Peribacillus glennii</name>
    <dbReference type="NCBI Taxonomy" id="2303991"/>
    <lineage>
        <taxon>Bacteria</taxon>
        <taxon>Bacillati</taxon>
        <taxon>Bacillota</taxon>
        <taxon>Bacilli</taxon>
        <taxon>Bacillales</taxon>
        <taxon>Bacillaceae</taxon>
        <taxon>Peribacillus</taxon>
    </lineage>
</organism>
<evidence type="ECO:0000313" key="8">
    <source>
        <dbReference type="Proteomes" id="UP000262939"/>
    </source>
</evidence>
<dbReference type="InterPro" id="IPR051598">
    <property type="entry name" value="TSUP/Inactive_protease-like"/>
</dbReference>
<comment type="subcellular location">
    <subcellularLocation>
        <location evidence="6">Cell membrane</location>
        <topology evidence="6">Multi-pass membrane protein</topology>
    </subcellularLocation>
    <subcellularLocation>
        <location evidence="1">Membrane</location>
        <topology evidence="1">Multi-pass membrane protein</topology>
    </subcellularLocation>
</comment>